<organism evidence="1 2">
    <name type="scientific">[Myrmecia] bisecta</name>
    <dbReference type="NCBI Taxonomy" id="41462"/>
    <lineage>
        <taxon>Eukaryota</taxon>
        <taxon>Viridiplantae</taxon>
        <taxon>Chlorophyta</taxon>
        <taxon>core chlorophytes</taxon>
        <taxon>Trebouxiophyceae</taxon>
        <taxon>Trebouxiales</taxon>
        <taxon>Trebouxiaceae</taxon>
        <taxon>Myrmecia</taxon>
    </lineage>
</organism>
<evidence type="ECO:0000313" key="2">
    <source>
        <dbReference type="Proteomes" id="UP001489004"/>
    </source>
</evidence>
<sequence>MVQREAKQEAVAPTSGAFACLVDELVLEILSRTDLQTKDVCFAPSGTAHMPLVCKRFKVLLAKPTCVWHSIKLRTVDDSRLQGLLNAWLVERGKAVQHLEVNNYGWPLKPHHLQFFRFLVPGAGFERGQVARTLSRATLLSRAFADAQVYWHRHAGRPRPAFAARHATRSQSQQTLGNLQQLNLMLPTRGFGCQVATVLVGDRSIISQ</sequence>
<proteinExistence type="predicted"/>
<evidence type="ECO:0000313" key="1">
    <source>
        <dbReference type="EMBL" id="KAK9814181.1"/>
    </source>
</evidence>
<keyword evidence="2" id="KW-1185">Reference proteome</keyword>
<name>A0AAW1PKV0_9CHLO</name>
<dbReference type="Proteomes" id="UP001489004">
    <property type="component" value="Unassembled WGS sequence"/>
</dbReference>
<reference evidence="1 2" key="1">
    <citation type="journal article" date="2024" name="Nat. Commun.">
        <title>Phylogenomics reveals the evolutionary origins of lichenization in chlorophyte algae.</title>
        <authorList>
            <person name="Puginier C."/>
            <person name="Libourel C."/>
            <person name="Otte J."/>
            <person name="Skaloud P."/>
            <person name="Haon M."/>
            <person name="Grisel S."/>
            <person name="Petersen M."/>
            <person name="Berrin J.G."/>
            <person name="Delaux P.M."/>
            <person name="Dal Grande F."/>
            <person name="Keller J."/>
        </authorList>
    </citation>
    <scope>NUCLEOTIDE SEQUENCE [LARGE SCALE GENOMIC DNA]</scope>
    <source>
        <strain evidence="1 2">SAG 2043</strain>
    </source>
</reference>
<protein>
    <recommendedName>
        <fullName evidence="3">F-box domain-containing protein</fullName>
    </recommendedName>
</protein>
<dbReference type="AlphaFoldDB" id="A0AAW1PKV0"/>
<dbReference type="PROSITE" id="PS51257">
    <property type="entry name" value="PROKAR_LIPOPROTEIN"/>
    <property type="match status" value="1"/>
</dbReference>
<accession>A0AAW1PKV0</accession>
<comment type="caution">
    <text evidence="1">The sequence shown here is derived from an EMBL/GenBank/DDBJ whole genome shotgun (WGS) entry which is preliminary data.</text>
</comment>
<dbReference type="EMBL" id="JALJOR010000007">
    <property type="protein sequence ID" value="KAK9814181.1"/>
    <property type="molecule type" value="Genomic_DNA"/>
</dbReference>
<evidence type="ECO:0008006" key="3">
    <source>
        <dbReference type="Google" id="ProtNLM"/>
    </source>
</evidence>
<gene>
    <name evidence="1" type="ORF">WJX72_001782</name>
</gene>